<evidence type="ECO:0000256" key="2">
    <source>
        <dbReference type="ARBA" id="ARBA00022636"/>
    </source>
</evidence>
<dbReference type="InterPro" id="IPR003660">
    <property type="entry name" value="HAMP_dom"/>
</dbReference>
<dbReference type="GO" id="GO:0071111">
    <property type="term" value="F:cyclic-guanylate-specific phosphodiesterase activity"/>
    <property type="evidence" value="ECO:0007669"/>
    <property type="project" value="UniProtKB-EC"/>
</dbReference>
<dbReference type="InterPro" id="IPR050706">
    <property type="entry name" value="Cyclic-di-GMP_PDE-like"/>
</dbReference>
<dbReference type="AlphaFoldDB" id="A0A432YET3"/>
<feature type="transmembrane region" description="Helical" evidence="3">
    <location>
        <begin position="250"/>
        <end position="272"/>
    </location>
</feature>
<dbReference type="InterPro" id="IPR001633">
    <property type="entry name" value="EAL_dom"/>
</dbReference>
<dbReference type="SUPFAM" id="SSF141868">
    <property type="entry name" value="EAL domain-like"/>
    <property type="match status" value="1"/>
</dbReference>
<dbReference type="InterPro" id="IPR029787">
    <property type="entry name" value="Nucleotide_cyclase"/>
</dbReference>
<dbReference type="EMBL" id="PIPY01000008">
    <property type="protein sequence ID" value="RUO59468.1"/>
    <property type="molecule type" value="Genomic_DNA"/>
</dbReference>
<feature type="domain" description="GGDEF" evidence="6">
    <location>
        <begin position="354"/>
        <end position="482"/>
    </location>
</feature>
<keyword evidence="3" id="KW-0812">Transmembrane</keyword>
<reference evidence="8" key="1">
    <citation type="journal article" date="2018" name="Front. Microbiol.">
        <title>Genome-Based Analysis Reveals the Taxonomy and Diversity of the Family Idiomarinaceae.</title>
        <authorList>
            <person name="Liu Y."/>
            <person name="Lai Q."/>
            <person name="Shao Z."/>
        </authorList>
    </citation>
    <scope>NUCLEOTIDE SEQUENCE [LARGE SCALE GENOMIC DNA]</scope>
    <source>
        <strain evidence="8">CVS-6</strain>
    </source>
</reference>
<protein>
    <recommendedName>
        <fullName evidence="1">cyclic-guanylate-specific phosphodiesterase</fullName>
        <ecNumber evidence="1">3.1.4.52</ecNumber>
    </recommendedName>
</protein>
<name>A0A432YET3_9GAMM</name>
<dbReference type="Pfam" id="PF00990">
    <property type="entry name" value="GGDEF"/>
    <property type="match status" value="1"/>
</dbReference>
<evidence type="ECO:0000259" key="5">
    <source>
        <dbReference type="PROSITE" id="PS50885"/>
    </source>
</evidence>
<keyword evidence="8" id="KW-1185">Reference proteome</keyword>
<dbReference type="InterPro" id="IPR043128">
    <property type="entry name" value="Rev_trsase/Diguanyl_cyclase"/>
</dbReference>
<sequence>MRISFRSRLLLLFISLAGGVLLVTLLAVSVATEKQAQLTVERELQVSERVLAELIRVRGEQLLQAAQVLADDFGFREAVASGDRATQVSAMVNHGDRIGTDLMALYGVDGEVLASTHDLSVSTDVSELRGLRQVDEDLFQLVTVPVRAPDTIAYATLGFRLDDALAQSLQELTNADLSFYDAQHSLIFASSLPAAAQQGLIAAAEQGQLQSWLTAEQMAGHIASLSTVDLLISTSREDVTQPFQVLRTQYLGFGLATLLVALVFAIATARYFNQPLARLTAAAEALRRGNYQIPLDLQRRDEFGQLGETFNTMRDAIAEREQRIVYQLEHDLLTGLPNRTSLQKHLHGLLADRRQGMILVLNIVRFRALNDRLGQRFGDQILCLVANRLRDLYRDQAHVTRLAGDEFVVVAEQSQLSDSQLRERLMALVETPWRVKEATYRLEFRAGTVRFPEFGDDVDVLLRRAQLAAQLAGTNKGLVEDYQQGSDEEYLRRLQILQALPEAISARHLQLHYQPKLDCRSGTVVGVEALIRWHHPQLGIIRPDEFIPLAEQSGDILRVTEWVCEAALDQQQYWLEQGHALQMAINLSALDLQNEALVSHLTQQLHQRRLSPQRLTLEVTESAVMADLEQAQLRLAQLRESGIQIALDDYGTGYASLAQLKYLPVDELKLDQSFIRRLQHEESDRVIVQSTLSLARQLNLKTVAEGVEEEPAWQLLQQMGCDTLQGYYFCRPLAPAKLEQWLQQTAPAFQGKEL</sequence>
<dbReference type="CDD" id="cd01949">
    <property type="entry name" value="GGDEF"/>
    <property type="match status" value="1"/>
</dbReference>
<dbReference type="Pfam" id="PF00563">
    <property type="entry name" value="EAL"/>
    <property type="match status" value="1"/>
</dbReference>
<dbReference type="Gene3D" id="3.20.20.450">
    <property type="entry name" value="EAL domain"/>
    <property type="match status" value="1"/>
</dbReference>
<dbReference type="GO" id="GO:0016020">
    <property type="term" value="C:membrane"/>
    <property type="evidence" value="ECO:0007669"/>
    <property type="project" value="InterPro"/>
</dbReference>
<dbReference type="EC" id="3.1.4.52" evidence="1"/>
<dbReference type="GO" id="GO:0007165">
    <property type="term" value="P:signal transduction"/>
    <property type="evidence" value="ECO:0007669"/>
    <property type="project" value="InterPro"/>
</dbReference>
<dbReference type="SMART" id="SM00267">
    <property type="entry name" value="GGDEF"/>
    <property type="match status" value="1"/>
</dbReference>
<dbReference type="InterPro" id="IPR035919">
    <property type="entry name" value="EAL_sf"/>
</dbReference>
<dbReference type="PANTHER" id="PTHR33121">
    <property type="entry name" value="CYCLIC DI-GMP PHOSPHODIESTERASE PDEF"/>
    <property type="match status" value="1"/>
</dbReference>
<evidence type="ECO:0000256" key="1">
    <source>
        <dbReference type="ARBA" id="ARBA00012282"/>
    </source>
</evidence>
<dbReference type="PROSITE" id="PS50887">
    <property type="entry name" value="GGDEF"/>
    <property type="match status" value="1"/>
</dbReference>
<gene>
    <name evidence="7" type="ORF">CWI71_08585</name>
</gene>
<organism evidence="7 8">
    <name type="scientific">Pseudidiomarina insulisalsae</name>
    <dbReference type="NCBI Taxonomy" id="575789"/>
    <lineage>
        <taxon>Bacteria</taxon>
        <taxon>Pseudomonadati</taxon>
        <taxon>Pseudomonadota</taxon>
        <taxon>Gammaproteobacteria</taxon>
        <taxon>Alteromonadales</taxon>
        <taxon>Idiomarinaceae</taxon>
        <taxon>Pseudidiomarina</taxon>
    </lineage>
</organism>
<dbReference type="RefSeq" id="WP_126754854.1">
    <property type="nucleotide sequence ID" value="NZ_PIPY01000008.1"/>
</dbReference>
<dbReference type="NCBIfam" id="TIGR00254">
    <property type="entry name" value="GGDEF"/>
    <property type="match status" value="1"/>
</dbReference>
<dbReference type="Gene3D" id="6.10.340.10">
    <property type="match status" value="1"/>
</dbReference>
<dbReference type="InterPro" id="IPR000160">
    <property type="entry name" value="GGDEF_dom"/>
</dbReference>
<dbReference type="Proteomes" id="UP000288259">
    <property type="component" value="Unassembled WGS sequence"/>
</dbReference>
<keyword evidence="2" id="KW-0973">c-di-GMP</keyword>
<dbReference type="SUPFAM" id="SSF55073">
    <property type="entry name" value="Nucleotide cyclase"/>
    <property type="match status" value="1"/>
</dbReference>
<evidence type="ECO:0000256" key="3">
    <source>
        <dbReference type="SAM" id="Phobius"/>
    </source>
</evidence>
<dbReference type="SUPFAM" id="SSF158472">
    <property type="entry name" value="HAMP domain-like"/>
    <property type="match status" value="1"/>
</dbReference>
<comment type="caution">
    <text evidence="7">The sequence shown here is derived from an EMBL/GenBank/DDBJ whole genome shotgun (WGS) entry which is preliminary data.</text>
</comment>
<evidence type="ECO:0000313" key="8">
    <source>
        <dbReference type="Proteomes" id="UP000288259"/>
    </source>
</evidence>
<evidence type="ECO:0000259" key="4">
    <source>
        <dbReference type="PROSITE" id="PS50883"/>
    </source>
</evidence>
<dbReference type="PANTHER" id="PTHR33121:SF71">
    <property type="entry name" value="OXYGEN SENSOR PROTEIN DOSP"/>
    <property type="match status" value="1"/>
</dbReference>
<evidence type="ECO:0000313" key="7">
    <source>
        <dbReference type="EMBL" id="RUO59468.1"/>
    </source>
</evidence>
<dbReference type="CDD" id="cd06225">
    <property type="entry name" value="HAMP"/>
    <property type="match status" value="1"/>
</dbReference>
<keyword evidence="3" id="KW-0472">Membrane</keyword>
<keyword evidence="3" id="KW-1133">Transmembrane helix</keyword>
<dbReference type="PROSITE" id="PS50885">
    <property type="entry name" value="HAMP"/>
    <property type="match status" value="1"/>
</dbReference>
<dbReference type="OrthoDB" id="9804951at2"/>
<evidence type="ECO:0000259" key="6">
    <source>
        <dbReference type="PROSITE" id="PS50887"/>
    </source>
</evidence>
<dbReference type="PROSITE" id="PS50883">
    <property type="entry name" value="EAL"/>
    <property type="match status" value="1"/>
</dbReference>
<accession>A0A432YET3</accession>
<feature type="domain" description="HAMP" evidence="5">
    <location>
        <begin position="270"/>
        <end position="322"/>
    </location>
</feature>
<dbReference type="CDD" id="cd01948">
    <property type="entry name" value="EAL"/>
    <property type="match status" value="1"/>
</dbReference>
<dbReference type="Gene3D" id="3.30.70.270">
    <property type="match status" value="1"/>
</dbReference>
<feature type="domain" description="EAL" evidence="4">
    <location>
        <begin position="493"/>
        <end position="746"/>
    </location>
</feature>
<dbReference type="Pfam" id="PF14827">
    <property type="entry name" value="dCache_3"/>
    <property type="match status" value="1"/>
</dbReference>
<dbReference type="SMART" id="SM00304">
    <property type="entry name" value="HAMP"/>
    <property type="match status" value="1"/>
</dbReference>
<dbReference type="Pfam" id="PF00672">
    <property type="entry name" value="HAMP"/>
    <property type="match status" value="1"/>
</dbReference>
<dbReference type="SMART" id="SM00052">
    <property type="entry name" value="EAL"/>
    <property type="match status" value="1"/>
</dbReference>
<dbReference type="InterPro" id="IPR029150">
    <property type="entry name" value="dCache_3"/>
</dbReference>
<dbReference type="FunFam" id="3.20.20.450:FF:000001">
    <property type="entry name" value="Cyclic di-GMP phosphodiesterase yahA"/>
    <property type="match status" value="1"/>
</dbReference>
<proteinExistence type="predicted"/>